<dbReference type="KEGG" id="phet:94287493"/>
<comment type="caution">
    <text evidence="1">The sequence shown here is derived from an EMBL/GenBank/DDBJ whole genome shotgun (WGS) entry which is preliminary data.</text>
</comment>
<accession>A0A836HJL9</accession>
<organism evidence="1 2">
    <name type="scientific">Porcisia hertigi</name>
    <dbReference type="NCBI Taxonomy" id="2761500"/>
    <lineage>
        <taxon>Eukaryota</taxon>
        <taxon>Discoba</taxon>
        <taxon>Euglenozoa</taxon>
        <taxon>Kinetoplastea</taxon>
        <taxon>Metakinetoplastina</taxon>
        <taxon>Trypanosomatida</taxon>
        <taxon>Trypanosomatidae</taxon>
        <taxon>Leishmaniinae</taxon>
        <taxon>Porcisia</taxon>
    </lineage>
</organism>
<evidence type="ECO:0000313" key="2">
    <source>
        <dbReference type="Proteomes" id="UP000674318"/>
    </source>
</evidence>
<dbReference type="AlphaFoldDB" id="A0A836HJL9"/>
<dbReference type="InterPro" id="IPR020568">
    <property type="entry name" value="Ribosomal_Su5_D2-typ_SF"/>
</dbReference>
<keyword evidence="2" id="KW-1185">Reference proteome</keyword>
<sequence length="117" mass="12696">MGSGMSASASYDVARLSAIRSVALETYKMHPQKQANYYPVLDSGNRDEKIQLTKQALLIETTKYCGVNAAIMDQFSCVHALKGKFMALDCGTLTFSSHEVGNIIGPDACFLLINSIV</sequence>
<dbReference type="RefSeq" id="XP_067753573.1">
    <property type="nucleotide sequence ID" value="XM_067897416.1"/>
</dbReference>
<reference evidence="1 2" key="1">
    <citation type="submission" date="2021-02" db="EMBL/GenBank/DDBJ databases">
        <title>Porcisia hertigi Genome sequencing and assembly.</title>
        <authorList>
            <person name="Almutairi H."/>
            <person name="Gatherer D."/>
        </authorList>
    </citation>
    <scope>NUCLEOTIDE SEQUENCE [LARGE SCALE GENOMIC DNA]</scope>
    <source>
        <strain evidence="1 2">C119</strain>
    </source>
</reference>
<gene>
    <name evidence="1" type="ORF">JKF63_01369</name>
</gene>
<dbReference type="Gene3D" id="3.30.230.10">
    <property type="match status" value="1"/>
</dbReference>
<dbReference type="SUPFAM" id="SSF54211">
    <property type="entry name" value="Ribosomal protein S5 domain 2-like"/>
    <property type="match status" value="1"/>
</dbReference>
<dbReference type="GeneID" id="94287493"/>
<dbReference type="OrthoDB" id="275179at2759"/>
<evidence type="ECO:0000313" key="1">
    <source>
        <dbReference type="EMBL" id="KAG5492789.1"/>
    </source>
</evidence>
<dbReference type="EMBL" id="JAFJZO010000035">
    <property type="protein sequence ID" value="KAG5492789.1"/>
    <property type="molecule type" value="Genomic_DNA"/>
</dbReference>
<proteinExistence type="predicted"/>
<name>A0A836HJL9_9TRYP</name>
<dbReference type="Proteomes" id="UP000674318">
    <property type="component" value="Chromosome 35"/>
</dbReference>
<dbReference type="InterPro" id="IPR014721">
    <property type="entry name" value="Ribsml_uS5_D2-typ_fold_subgr"/>
</dbReference>
<protein>
    <submittedName>
        <fullName evidence="1">Uncharacterized protein</fullName>
    </submittedName>
</protein>